<dbReference type="InterPro" id="IPR036779">
    <property type="entry name" value="LysM_dom_sf"/>
</dbReference>
<dbReference type="AlphaFoldDB" id="A0A9D2RYA2"/>
<feature type="domain" description="LysM" evidence="1">
    <location>
        <begin position="167"/>
        <end position="229"/>
    </location>
</feature>
<proteinExistence type="predicted"/>
<sequence>MDIYLKEKQNTKSQFQFPSLPEMIKIKGSANYQEYDIIKKGTYAFPAGFDIRTFQWSGYFWGKTRQNDRSLNRKWMAPMACANKLKAWMEKGTVLNLVISGGGINKDVTIKSLDCTQMGGNGDMEYSITLVLHRPLKIYTTDELGTDTKKTTKKKTVAREETKPKKKQYTVVYGDNLWSIAMEYYGGSGEDWKKIYDANKEIIESTAKKHGYSSSDNGWWIFPGCVLVIP</sequence>
<reference evidence="2" key="1">
    <citation type="journal article" date="2021" name="PeerJ">
        <title>Extensive microbial diversity within the chicken gut microbiome revealed by metagenomics and culture.</title>
        <authorList>
            <person name="Gilroy R."/>
            <person name="Ravi A."/>
            <person name="Getino M."/>
            <person name="Pursley I."/>
            <person name="Horton D.L."/>
            <person name="Alikhan N.F."/>
            <person name="Baker D."/>
            <person name="Gharbi K."/>
            <person name="Hall N."/>
            <person name="Watson M."/>
            <person name="Adriaenssens E.M."/>
            <person name="Foster-Nyarko E."/>
            <person name="Jarju S."/>
            <person name="Secka A."/>
            <person name="Antonio M."/>
            <person name="Oren A."/>
            <person name="Chaudhuri R.R."/>
            <person name="La Ragione R."/>
            <person name="Hildebrand F."/>
            <person name="Pallen M.J."/>
        </authorList>
    </citation>
    <scope>NUCLEOTIDE SEQUENCE</scope>
    <source>
        <strain evidence="2">ChiSjej1B19-5720</strain>
    </source>
</reference>
<accession>A0A9D2RYA2</accession>
<dbReference type="Proteomes" id="UP000823842">
    <property type="component" value="Unassembled WGS sequence"/>
</dbReference>
<dbReference type="EMBL" id="DWYZ01000247">
    <property type="protein sequence ID" value="HJB29730.1"/>
    <property type="molecule type" value="Genomic_DNA"/>
</dbReference>
<dbReference type="Gene3D" id="3.10.350.10">
    <property type="entry name" value="LysM domain"/>
    <property type="match status" value="1"/>
</dbReference>
<dbReference type="PROSITE" id="PS51782">
    <property type="entry name" value="LYSM"/>
    <property type="match status" value="1"/>
</dbReference>
<dbReference type="InterPro" id="IPR018392">
    <property type="entry name" value="LysM"/>
</dbReference>
<protein>
    <submittedName>
        <fullName evidence="2">LysM peptidoglycan-binding domain-containing protein</fullName>
    </submittedName>
</protein>
<evidence type="ECO:0000313" key="2">
    <source>
        <dbReference type="EMBL" id="HJB29730.1"/>
    </source>
</evidence>
<reference evidence="2" key="2">
    <citation type="submission" date="2021-04" db="EMBL/GenBank/DDBJ databases">
        <authorList>
            <person name="Gilroy R."/>
        </authorList>
    </citation>
    <scope>NUCLEOTIDE SEQUENCE</scope>
    <source>
        <strain evidence="2">ChiSjej1B19-5720</strain>
    </source>
</reference>
<name>A0A9D2RYA2_9FIRM</name>
<evidence type="ECO:0000313" key="3">
    <source>
        <dbReference type="Proteomes" id="UP000823842"/>
    </source>
</evidence>
<dbReference type="PANTHER" id="PTHR34700:SF4">
    <property type="entry name" value="PHAGE-LIKE ELEMENT PBSX PROTEIN XKDP"/>
    <property type="match status" value="1"/>
</dbReference>
<organism evidence="2 3">
    <name type="scientific">Candidatus Blautia faecavium</name>
    <dbReference type="NCBI Taxonomy" id="2838487"/>
    <lineage>
        <taxon>Bacteria</taxon>
        <taxon>Bacillati</taxon>
        <taxon>Bacillota</taxon>
        <taxon>Clostridia</taxon>
        <taxon>Lachnospirales</taxon>
        <taxon>Lachnospiraceae</taxon>
        <taxon>Blautia</taxon>
    </lineage>
</organism>
<dbReference type="CDD" id="cd00118">
    <property type="entry name" value="LysM"/>
    <property type="match status" value="1"/>
</dbReference>
<comment type="caution">
    <text evidence="2">The sequence shown here is derived from an EMBL/GenBank/DDBJ whole genome shotgun (WGS) entry which is preliminary data.</text>
</comment>
<dbReference type="Pfam" id="PF01476">
    <property type="entry name" value="LysM"/>
    <property type="match status" value="1"/>
</dbReference>
<gene>
    <name evidence="2" type="ORF">IAA06_13200</name>
</gene>
<dbReference type="InterPro" id="IPR052196">
    <property type="entry name" value="Bact_Kbp"/>
</dbReference>
<dbReference type="PANTHER" id="PTHR34700">
    <property type="entry name" value="POTASSIUM BINDING PROTEIN KBP"/>
    <property type="match status" value="1"/>
</dbReference>
<evidence type="ECO:0000259" key="1">
    <source>
        <dbReference type="PROSITE" id="PS51782"/>
    </source>
</evidence>